<accession>A0AAV3K5X7</accession>
<name>A0AAV3K5X7_9GAMM</name>
<reference evidence="2" key="1">
    <citation type="journal article" date="2013" name="Diversity">
        <title>Genome Sequence of Dickeya solani, a New soft Rot Pathogen of Potato, Suggests its Emergence May Be Related to a Novel Combination of Non-Ribosomal Peptide/Polyketide Synthetase Clusters.</title>
        <authorList>
            <person name="Garlant L."/>
            <person name="Koskinen P."/>
            <person name="Rouhiainen L."/>
            <person name="Laine P."/>
            <person name="Paulin L."/>
            <person name="Auvinen P."/>
            <person name="Holm L."/>
            <person name="Pirhonen M."/>
        </authorList>
    </citation>
    <scope>NUCLEOTIDE SEQUENCE [LARGE SCALE GENOMIC DNA]</scope>
    <source>
        <strain evidence="2">D s0432-1</strain>
    </source>
</reference>
<sequence>MVESFPGRNSQQIRPYLPLHRCGGSPSRFIFSLSSVCCDMVHGVIPAPFFNADAERAVMPVKATAPTSHRLFSFHLRYGLLRKPNLICEQNTVDFGSHGQ</sequence>
<evidence type="ECO:0000313" key="1">
    <source>
        <dbReference type="EMBL" id="ERO56099.1"/>
    </source>
</evidence>
<comment type="caution">
    <text evidence="1">The sequence shown here is derived from an EMBL/GenBank/DDBJ whole genome shotgun (WGS) entry which is preliminary data.</text>
</comment>
<dbReference type="AlphaFoldDB" id="A0AAV3K5X7"/>
<dbReference type="Proteomes" id="UP000017142">
    <property type="component" value="Unassembled WGS sequence"/>
</dbReference>
<dbReference type="EMBL" id="AMWE01000004">
    <property type="protein sequence ID" value="ERO56099.1"/>
    <property type="molecule type" value="Genomic_DNA"/>
</dbReference>
<gene>
    <name evidence="1" type="ORF">A544_2640</name>
</gene>
<organism evidence="1 2">
    <name type="scientific">Dickeya solani D s0432-1</name>
    <dbReference type="NCBI Taxonomy" id="1231725"/>
    <lineage>
        <taxon>Bacteria</taxon>
        <taxon>Pseudomonadati</taxon>
        <taxon>Pseudomonadota</taxon>
        <taxon>Gammaproteobacteria</taxon>
        <taxon>Enterobacterales</taxon>
        <taxon>Pectobacteriaceae</taxon>
        <taxon>Dickeya</taxon>
    </lineage>
</organism>
<proteinExistence type="predicted"/>
<protein>
    <submittedName>
        <fullName evidence="1">Uncharacterized protein</fullName>
    </submittedName>
</protein>
<evidence type="ECO:0000313" key="2">
    <source>
        <dbReference type="Proteomes" id="UP000017142"/>
    </source>
</evidence>